<protein>
    <submittedName>
        <fullName evidence="1">Uncharacterized protein</fullName>
    </submittedName>
</protein>
<accession>U2M021</accession>
<organism evidence="1 2">
    <name type="scientific">Ruminococcus callidus ATCC 27760</name>
    <dbReference type="NCBI Taxonomy" id="411473"/>
    <lineage>
        <taxon>Bacteria</taxon>
        <taxon>Bacillati</taxon>
        <taxon>Bacillota</taxon>
        <taxon>Clostridia</taxon>
        <taxon>Eubacteriales</taxon>
        <taxon>Oscillospiraceae</taxon>
        <taxon>Ruminococcus</taxon>
    </lineage>
</organism>
<reference evidence="1 2" key="1">
    <citation type="submission" date="2013-07" db="EMBL/GenBank/DDBJ databases">
        <authorList>
            <person name="Weinstock G."/>
            <person name="Sodergren E."/>
            <person name="Wylie T."/>
            <person name="Fulton L."/>
            <person name="Fulton R."/>
            <person name="Fronick C."/>
            <person name="O'Laughlin M."/>
            <person name="Godfrey J."/>
            <person name="Miner T."/>
            <person name="Herter B."/>
            <person name="Appelbaum E."/>
            <person name="Cordes M."/>
            <person name="Lek S."/>
            <person name="Wollam A."/>
            <person name="Pepin K.H."/>
            <person name="Palsikar V.B."/>
            <person name="Mitreva M."/>
            <person name="Wilson R.K."/>
        </authorList>
    </citation>
    <scope>NUCLEOTIDE SEQUENCE [LARGE SCALE GENOMIC DNA]</scope>
    <source>
        <strain evidence="1 2">ATCC 27760</strain>
    </source>
</reference>
<keyword evidence="2" id="KW-1185">Reference proteome</keyword>
<gene>
    <name evidence="1" type="ORF">RUMCAL_02338</name>
</gene>
<dbReference type="Proteomes" id="UP000016662">
    <property type="component" value="Unassembled WGS sequence"/>
</dbReference>
<evidence type="ECO:0000313" key="1">
    <source>
        <dbReference type="EMBL" id="ERJ92678.1"/>
    </source>
</evidence>
<proteinExistence type="predicted"/>
<comment type="caution">
    <text evidence="1">The sequence shown here is derived from an EMBL/GenBank/DDBJ whole genome shotgun (WGS) entry which is preliminary data.</text>
</comment>
<dbReference type="AlphaFoldDB" id="U2M021"/>
<evidence type="ECO:0000313" key="2">
    <source>
        <dbReference type="Proteomes" id="UP000016662"/>
    </source>
</evidence>
<name>U2M021_9FIRM</name>
<sequence length="85" mass="9599">MHSILQECASMPRRIRISHIPRNILFPHFHGCKICEIPRILQNRQDLSPVFPQLFNTVFHNTGENQLQTGYDLASFAQGVGAGSP</sequence>
<dbReference type="HOGENOM" id="CLU_2510675_0_0_9"/>
<dbReference type="EMBL" id="AWVF01000291">
    <property type="protein sequence ID" value="ERJ92678.1"/>
    <property type="molecule type" value="Genomic_DNA"/>
</dbReference>